<accession>A0AA39VC26</accession>
<sequence length="96" mass="11288">MKKELGVYAMENHFRYRVTRSTTTQYEASCTDFNCQWLVCAVKKRQATHWFTKKPFRDFCGDCYKTTSWVEAYSNHVDRTGAGNVEKKATIHKNVH</sequence>
<evidence type="ECO:0000313" key="3">
    <source>
        <dbReference type="Proteomes" id="UP001168877"/>
    </source>
</evidence>
<evidence type="ECO:0000313" key="2">
    <source>
        <dbReference type="EMBL" id="KAK0573687.1"/>
    </source>
</evidence>
<dbReference type="Pfam" id="PF03108">
    <property type="entry name" value="DBD_Tnp_Mut"/>
    <property type="match status" value="1"/>
</dbReference>
<dbReference type="Proteomes" id="UP001168877">
    <property type="component" value="Unassembled WGS sequence"/>
</dbReference>
<reference evidence="2" key="2">
    <citation type="submission" date="2023-06" db="EMBL/GenBank/DDBJ databases">
        <authorList>
            <person name="Swenson N.G."/>
            <person name="Wegrzyn J.L."/>
            <person name="Mcevoy S.L."/>
        </authorList>
    </citation>
    <scope>NUCLEOTIDE SEQUENCE</scope>
    <source>
        <strain evidence="2">NS2018</strain>
        <tissue evidence="2">Leaf</tissue>
    </source>
</reference>
<evidence type="ECO:0000259" key="1">
    <source>
        <dbReference type="Pfam" id="PF03108"/>
    </source>
</evidence>
<keyword evidence="3" id="KW-1185">Reference proteome</keyword>
<reference evidence="2" key="1">
    <citation type="journal article" date="2022" name="Plant J.">
        <title>Strategies of tolerance reflected in two North American maple genomes.</title>
        <authorList>
            <person name="McEvoy S.L."/>
            <person name="Sezen U.U."/>
            <person name="Trouern-Trend A."/>
            <person name="McMahon S.M."/>
            <person name="Schaberg P.G."/>
            <person name="Yang J."/>
            <person name="Wegrzyn J.L."/>
            <person name="Swenson N.G."/>
        </authorList>
    </citation>
    <scope>NUCLEOTIDE SEQUENCE</scope>
    <source>
        <strain evidence="2">NS2018</strain>
    </source>
</reference>
<dbReference type="InterPro" id="IPR004332">
    <property type="entry name" value="Transposase_MuDR"/>
</dbReference>
<proteinExistence type="predicted"/>
<protein>
    <recommendedName>
        <fullName evidence="1">Transposase MuDR plant domain-containing protein</fullName>
    </recommendedName>
</protein>
<comment type="caution">
    <text evidence="2">The sequence shown here is derived from an EMBL/GenBank/DDBJ whole genome shotgun (WGS) entry which is preliminary data.</text>
</comment>
<gene>
    <name evidence="2" type="ORF">LWI29_012085</name>
</gene>
<dbReference type="EMBL" id="JAUESC010000387">
    <property type="protein sequence ID" value="KAK0573687.1"/>
    <property type="molecule type" value="Genomic_DNA"/>
</dbReference>
<feature type="domain" description="Transposase MuDR plant" evidence="1">
    <location>
        <begin position="1"/>
        <end position="47"/>
    </location>
</feature>
<organism evidence="2 3">
    <name type="scientific">Acer saccharum</name>
    <name type="common">Sugar maple</name>
    <dbReference type="NCBI Taxonomy" id="4024"/>
    <lineage>
        <taxon>Eukaryota</taxon>
        <taxon>Viridiplantae</taxon>
        <taxon>Streptophyta</taxon>
        <taxon>Embryophyta</taxon>
        <taxon>Tracheophyta</taxon>
        <taxon>Spermatophyta</taxon>
        <taxon>Magnoliopsida</taxon>
        <taxon>eudicotyledons</taxon>
        <taxon>Gunneridae</taxon>
        <taxon>Pentapetalae</taxon>
        <taxon>rosids</taxon>
        <taxon>malvids</taxon>
        <taxon>Sapindales</taxon>
        <taxon>Sapindaceae</taxon>
        <taxon>Hippocastanoideae</taxon>
        <taxon>Acereae</taxon>
        <taxon>Acer</taxon>
    </lineage>
</organism>
<dbReference type="AlphaFoldDB" id="A0AA39VC26"/>
<name>A0AA39VC26_ACESA</name>